<feature type="non-terminal residue" evidence="2">
    <location>
        <position position="1"/>
    </location>
</feature>
<gene>
    <name evidence="2" type="ORF">CM83_103871</name>
</gene>
<sequence length="208" mass="23941">NWDELENRITLAFTDPSYEKRLKREILDRKQGEDEPILVYLSKMDNLFNLLSRPLSETDKLEIIEGNILPEYQMALSLQGYQNLRQFEKLLIKLERSRALSNSSARHVRGSVELCLQYSHKSKQHPKSDEKDFKSSKPVFVLTSEPDKEEARPTNPKDSPVEKVSKSKLNVYCYGCKKPGVTKPKCPVCSPNSENRLMGRKEPGVRSE</sequence>
<name>A0A0A9YII4_LYGHE</name>
<feature type="non-terminal residue" evidence="2">
    <location>
        <position position="208"/>
    </location>
</feature>
<feature type="compositionally biased region" description="Basic and acidic residues" evidence="1">
    <location>
        <begin position="197"/>
        <end position="208"/>
    </location>
</feature>
<evidence type="ECO:0000313" key="2">
    <source>
        <dbReference type="EMBL" id="JAG31979.1"/>
    </source>
</evidence>
<feature type="region of interest" description="Disordered" evidence="1">
    <location>
        <begin position="184"/>
        <end position="208"/>
    </location>
</feature>
<evidence type="ECO:0008006" key="3">
    <source>
        <dbReference type="Google" id="ProtNLM"/>
    </source>
</evidence>
<feature type="region of interest" description="Disordered" evidence="1">
    <location>
        <begin position="143"/>
        <end position="163"/>
    </location>
</feature>
<evidence type="ECO:0000256" key="1">
    <source>
        <dbReference type="SAM" id="MobiDB-lite"/>
    </source>
</evidence>
<reference evidence="2" key="2">
    <citation type="submission" date="2014-07" db="EMBL/GenBank/DDBJ databases">
        <authorList>
            <person name="Hull J."/>
        </authorList>
    </citation>
    <scope>NUCLEOTIDE SEQUENCE</scope>
</reference>
<protein>
    <recommendedName>
        <fullName evidence="3">Retrotransposon gag domain-containing protein</fullName>
    </recommendedName>
</protein>
<proteinExistence type="predicted"/>
<dbReference type="AlphaFoldDB" id="A0A0A9YII4"/>
<reference evidence="2" key="1">
    <citation type="journal article" date="2014" name="PLoS ONE">
        <title>Transcriptome-Based Identification of ABC Transporters in the Western Tarnished Plant Bug Lygus hesperus.</title>
        <authorList>
            <person name="Hull J.J."/>
            <person name="Chaney K."/>
            <person name="Geib S.M."/>
            <person name="Fabrick J.A."/>
            <person name="Brent C.S."/>
            <person name="Walsh D."/>
            <person name="Lavine L.C."/>
        </authorList>
    </citation>
    <scope>NUCLEOTIDE SEQUENCE</scope>
</reference>
<dbReference type="EMBL" id="GBHO01011625">
    <property type="protein sequence ID" value="JAG31979.1"/>
    <property type="molecule type" value="Transcribed_RNA"/>
</dbReference>
<accession>A0A0A9YII4</accession>
<organism evidence="2">
    <name type="scientific">Lygus hesperus</name>
    <name type="common">Western plant bug</name>
    <dbReference type="NCBI Taxonomy" id="30085"/>
    <lineage>
        <taxon>Eukaryota</taxon>
        <taxon>Metazoa</taxon>
        <taxon>Ecdysozoa</taxon>
        <taxon>Arthropoda</taxon>
        <taxon>Hexapoda</taxon>
        <taxon>Insecta</taxon>
        <taxon>Pterygota</taxon>
        <taxon>Neoptera</taxon>
        <taxon>Paraneoptera</taxon>
        <taxon>Hemiptera</taxon>
        <taxon>Heteroptera</taxon>
        <taxon>Panheteroptera</taxon>
        <taxon>Cimicomorpha</taxon>
        <taxon>Miridae</taxon>
        <taxon>Mirini</taxon>
        <taxon>Lygus</taxon>
    </lineage>
</organism>